<keyword evidence="2" id="KW-1185">Reference proteome</keyword>
<reference evidence="1" key="1">
    <citation type="submission" date="2022-07" db="EMBL/GenBank/DDBJ databases">
        <title>Chromosome-level genome of Muraenolepis orangiensis.</title>
        <authorList>
            <person name="Kim J."/>
        </authorList>
    </citation>
    <scope>NUCLEOTIDE SEQUENCE</scope>
    <source>
        <strain evidence="1">KU_S4_2022</strain>
        <tissue evidence="1">Muscle</tissue>
    </source>
</reference>
<feature type="non-terminal residue" evidence="1">
    <location>
        <position position="293"/>
    </location>
</feature>
<dbReference type="InterPro" id="IPR046450">
    <property type="entry name" value="PA_dom_sf"/>
</dbReference>
<proteinExistence type="predicted"/>
<dbReference type="Proteomes" id="UP001148018">
    <property type="component" value="Unassembled WGS sequence"/>
</dbReference>
<dbReference type="GO" id="GO:0004180">
    <property type="term" value="F:carboxypeptidase activity"/>
    <property type="evidence" value="ECO:0007669"/>
    <property type="project" value="TreeGrafter"/>
</dbReference>
<accession>A0A9Q0EBY1</accession>
<dbReference type="PANTHER" id="PTHR10404:SF50">
    <property type="entry name" value="AMINOPEPTIDASE NAALADL1"/>
    <property type="match status" value="1"/>
</dbReference>
<dbReference type="AlphaFoldDB" id="A0A9Q0EBY1"/>
<dbReference type="SUPFAM" id="SSF52025">
    <property type="entry name" value="PA domain"/>
    <property type="match status" value="1"/>
</dbReference>
<dbReference type="Gene3D" id="3.40.630.10">
    <property type="entry name" value="Zn peptidases"/>
    <property type="match status" value="1"/>
</dbReference>
<gene>
    <name evidence="1" type="ORF">NHX12_028323</name>
</gene>
<dbReference type="Gene3D" id="3.50.30.30">
    <property type="match status" value="1"/>
</dbReference>
<name>A0A9Q0EBY1_9TELE</name>
<evidence type="ECO:0000313" key="2">
    <source>
        <dbReference type="Proteomes" id="UP001148018"/>
    </source>
</evidence>
<sequence length="293" mass="31878">MLKKVLLGVLCGAAVLTVGILLGHYGIDKGSSVPGWVGDASRDVDESLVQDFLAEVDNNQIEGFLRVNPSKYFFLSIELTKVPHMATTAGDESTVQYTLQRWQDPESRLDRAWAEQYLVYLSFPDPKIPNKVTVVVENTTVLHIAREREKGYGPDRDDPAVVPPYAAYSPAGQAQSGSLQEHPHATSAAKPVPVNNVALLASSLIALTVGKVALGLKEVEEVAMFSGAILQLSQPLATTASRKMAWATMGHRTMWLSQTMVPERYRVGLVHGPLSSEGLFGPCFAEVVTHLQR</sequence>
<dbReference type="OrthoDB" id="8895928at2759"/>
<dbReference type="InterPro" id="IPR039373">
    <property type="entry name" value="Peptidase_M28B"/>
</dbReference>
<dbReference type="EMBL" id="JANIIK010000044">
    <property type="protein sequence ID" value="KAJ3603578.1"/>
    <property type="molecule type" value="Genomic_DNA"/>
</dbReference>
<dbReference type="PANTHER" id="PTHR10404">
    <property type="entry name" value="N-ACETYLATED-ALPHA-LINKED ACIDIC DIPEPTIDASE"/>
    <property type="match status" value="1"/>
</dbReference>
<comment type="caution">
    <text evidence="1">The sequence shown here is derived from an EMBL/GenBank/DDBJ whole genome shotgun (WGS) entry which is preliminary data.</text>
</comment>
<organism evidence="1 2">
    <name type="scientific">Muraenolepis orangiensis</name>
    <name type="common">Patagonian moray cod</name>
    <dbReference type="NCBI Taxonomy" id="630683"/>
    <lineage>
        <taxon>Eukaryota</taxon>
        <taxon>Metazoa</taxon>
        <taxon>Chordata</taxon>
        <taxon>Craniata</taxon>
        <taxon>Vertebrata</taxon>
        <taxon>Euteleostomi</taxon>
        <taxon>Actinopterygii</taxon>
        <taxon>Neopterygii</taxon>
        <taxon>Teleostei</taxon>
        <taxon>Neoteleostei</taxon>
        <taxon>Acanthomorphata</taxon>
        <taxon>Zeiogadaria</taxon>
        <taxon>Gadariae</taxon>
        <taxon>Gadiformes</taxon>
        <taxon>Muraenolepidoidei</taxon>
        <taxon>Muraenolepididae</taxon>
        <taxon>Muraenolepis</taxon>
    </lineage>
</organism>
<protein>
    <submittedName>
        <fullName evidence="1">Uncharacterized protein</fullName>
    </submittedName>
</protein>
<evidence type="ECO:0000313" key="1">
    <source>
        <dbReference type="EMBL" id="KAJ3603578.1"/>
    </source>
</evidence>